<sequence>MTATEVLMWQALRDIVDNVKQSLGVETPTVPDAAAVTDVVGQAGEAATTAADNATSAATEAATAATDAAGGAADAVTGVGEQLASKVSDLLGRFGG</sequence>
<gene>
    <name evidence="1" type="ORF">ACFFTR_20950</name>
</gene>
<evidence type="ECO:0000313" key="1">
    <source>
        <dbReference type="EMBL" id="MFB9445553.1"/>
    </source>
</evidence>
<organism evidence="1 2">
    <name type="scientific">Dactylosporangium vinaceum</name>
    <dbReference type="NCBI Taxonomy" id="53362"/>
    <lineage>
        <taxon>Bacteria</taxon>
        <taxon>Bacillati</taxon>
        <taxon>Actinomycetota</taxon>
        <taxon>Actinomycetes</taxon>
        <taxon>Micromonosporales</taxon>
        <taxon>Micromonosporaceae</taxon>
        <taxon>Dactylosporangium</taxon>
    </lineage>
</organism>
<evidence type="ECO:0000313" key="2">
    <source>
        <dbReference type="Proteomes" id="UP001589608"/>
    </source>
</evidence>
<protein>
    <submittedName>
        <fullName evidence="1">Uncharacterized protein</fullName>
    </submittedName>
</protein>
<dbReference type="Proteomes" id="UP001589608">
    <property type="component" value="Unassembled WGS sequence"/>
</dbReference>
<dbReference type="RefSeq" id="WP_223103900.1">
    <property type="nucleotide sequence ID" value="NZ_CP061913.1"/>
</dbReference>
<keyword evidence="2" id="KW-1185">Reference proteome</keyword>
<name>A0ABV5M9L8_9ACTN</name>
<dbReference type="EMBL" id="JBHMCA010000042">
    <property type="protein sequence ID" value="MFB9445553.1"/>
    <property type="molecule type" value="Genomic_DNA"/>
</dbReference>
<proteinExistence type="predicted"/>
<comment type="caution">
    <text evidence="1">The sequence shown here is derived from an EMBL/GenBank/DDBJ whole genome shotgun (WGS) entry which is preliminary data.</text>
</comment>
<reference evidence="1 2" key="1">
    <citation type="submission" date="2024-09" db="EMBL/GenBank/DDBJ databases">
        <authorList>
            <person name="Sun Q."/>
            <person name="Mori K."/>
        </authorList>
    </citation>
    <scope>NUCLEOTIDE SEQUENCE [LARGE SCALE GENOMIC DNA]</scope>
    <source>
        <strain evidence="1 2">JCM 3307</strain>
    </source>
</reference>
<accession>A0ABV5M9L8</accession>